<sequence>MDEAIINEELLLLIINFLNADFLSENTRAAYTVRLAALDTKNNELQLQDNKYSFVKELEKFSYEEDDNFSNKSLINKEDKDTVMSLNEENTNCEINNIIGFDKK</sequence>
<name>A0A9N9GEU0_FUNMO</name>
<evidence type="ECO:0000313" key="2">
    <source>
        <dbReference type="Proteomes" id="UP000789375"/>
    </source>
</evidence>
<organism evidence="1 2">
    <name type="scientific">Funneliformis mosseae</name>
    <name type="common">Endomycorrhizal fungus</name>
    <name type="synonym">Glomus mosseae</name>
    <dbReference type="NCBI Taxonomy" id="27381"/>
    <lineage>
        <taxon>Eukaryota</taxon>
        <taxon>Fungi</taxon>
        <taxon>Fungi incertae sedis</taxon>
        <taxon>Mucoromycota</taxon>
        <taxon>Glomeromycotina</taxon>
        <taxon>Glomeromycetes</taxon>
        <taxon>Glomerales</taxon>
        <taxon>Glomeraceae</taxon>
        <taxon>Funneliformis</taxon>
    </lineage>
</organism>
<proteinExistence type="predicted"/>
<keyword evidence="2" id="KW-1185">Reference proteome</keyword>
<dbReference type="Proteomes" id="UP000789375">
    <property type="component" value="Unassembled WGS sequence"/>
</dbReference>
<dbReference type="EMBL" id="CAJVPP010002473">
    <property type="protein sequence ID" value="CAG8601327.1"/>
    <property type="molecule type" value="Genomic_DNA"/>
</dbReference>
<evidence type="ECO:0000313" key="1">
    <source>
        <dbReference type="EMBL" id="CAG8601327.1"/>
    </source>
</evidence>
<accession>A0A9N9GEU0</accession>
<reference evidence="1" key="1">
    <citation type="submission" date="2021-06" db="EMBL/GenBank/DDBJ databases">
        <authorList>
            <person name="Kallberg Y."/>
            <person name="Tangrot J."/>
            <person name="Rosling A."/>
        </authorList>
    </citation>
    <scope>NUCLEOTIDE SEQUENCE</scope>
    <source>
        <strain evidence="1">87-6 pot B 2015</strain>
    </source>
</reference>
<gene>
    <name evidence="1" type="ORF">FMOSSE_LOCUS8965</name>
</gene>
<protein>
    <submittedName>
        <fullName evidence="1">11331_t:CDS:1</fullName>
    </submittedName>
</protein>
<dbReference type="AlphaFoldDB" id="A0A9N9GEU0"/>
<comment type="caution">
    <text evidence="1">The sequence shown here is derived from an EMBL/GenBank/DDBJ whole genome shotgun (WGS) entry which is preliminary data.</text>
</comment>